<feature type="region of interest" description="Disordered" evidence="1">
    <location>
        <begin position="1"/>
        <end position="50"/>
    </location>
</feature>
<accession>A0A5B8MLC1</accession>
<dbReference type="PANTHER" id="PTHR35127:SF1">
    <property type="entry name" value="GENOME ASSEMBLY, CHROMOSOME: A10"/>
    <property type="match status" value="1"/>
</dbReference>
<reference evidence="2 3" key="1">
    <citation type="submission" date="2018-07" db="EMBL/GenBank/DDBJ databases">
        <title>The complete nuclear genome of the prasinophyte Chloropicon primus (CCMP1205).</title>
        <authorList>
            <person name="Pombert J.-F."/>
            <person name="Otis C."/>
            <person name="Turmel M."/>
            <person name="Lemieux C."/>
        </authorList>
    </citation>
    <scope>NUCLEOTIDE SEQUENCE [LARGE SCALE GENOMIC DNA]</scope>
    <source>
        <strain evidence="2 3">CCMP1205</strain>
    </source>
</reference>
<evidence type="ECO:0000313" key="2">
    <source>
        <dbReference type="EMBL" id="QDZ21286.1"/>
    </source>
</evidence>
<evidence type="ECO:0000313" key="3">
    <source>
        <dbReference type="Proteomes" id="UP000316726"/>
    </source>
</evidence>
<organism evidence="2 3">
    <name type="scientific">Chloropicon primus</name>
    <dbReference type="NCBI Taxonomy" id="1764295"/>
    <lineage>
        <taxon>Eukaryota</taxon>
        <taxon>Viridiplantae</taxon>
        <taxon>Chlorophyta</taxon>
        <taxon>Chloropicophyceae</taxon>
        <taxon>Chloropicales</taxon>
        <taxon>Chloropicaceae</taxon>
        <taxon>Chloropicon</taxon>
    </lineage>
</organism>
<name>A0A5B8MLC1_9CHLO</name>
<proteinExistence type="predicted"/>
<dbReference type="EMBL" id="CP031038">
    <property type="protein sequence ID" value="QDZ21286.1"/>
    <property type="molecule type" value="Genomic_DNA"/>
</dbReference>
<evidence type="ECO:0000256" key="1">
    <source>
        <dbReference type="SAM" id="MobiDB-lite"/>
    </source>
</evidence>
<feature type="compositionally biased region" description="Low complexity" evidence="1">
    <location>
        <begin position="24"/>
        <end position="36"/>
    </location>
</feature>
<keyword evidence="3" id="KW-1185">Reference proteome</keyword>
<dbReference type="PANTHER" id="PTHR35127">
    <property type="entry name" value="OS03G0736900 PROTEIN"/>
    <property type="match status" value="1"/>
</dbReference>
<dbReference type="Proteomes" id="UP000316726">
    <property type="component" value="Chromosome 5"/>
</dbReference>
<dbReference type="AlphaFoldDB" id="A0A5B8MLC1"/>
<protein>
    <submittedName>
        <fullName evidence="2">Uncharacterized protein</fullName>
    </submittedName>
</protein>
<gene>
    <name evidence="2" type="ORF">A3770_05p38040</name>
</gene>
<sequence length="349" mass="37473">MCLQQQRVVSMRDLSTPRRKFERSVGSSSVASSQGQHKPSGDHSCVASSRSTRTTLGSSSLLSSSPSTAAAAAARGSKVQCSAGPASSNLGLKGLGAAVPCKKPTLSRAWLNQMVPDLVNKVNKSTHSSHARRGDDTITMAFVCNEALDKPLTRVFQERGRAHDEDASSEGAALLEDSPENNFHDWSVILEEVDAMQVKSMAGVLVVKPLFDESNLKCPAGKDTTPSLFPHADLRGSVGDCCGDEDFDFADEVVFESNVLSEYNSFNDIYADKNADGEPLERSYGVVLQSCVTNPVVDGCYILRTSTSRSVGCTCTHYSMSRALCGLEGSCLPVQEQMDKAWLVNPFTN</sequence>